<evidence type="ECO:0000256" key="1">
    <source>
        <dbReference type="SAM" id="MobiDB-lite"/>
    </source>
</evidence>
<evidence type="ECO:0000313" key="2">
    <source>
        <dbReference type="EMBL" id="JAD69262.1"/>
    </source>
</evidence>
<protein>
    <submittedName>
        <fullName evidence="2">Uncharacterized protein</fullName>
    </submittedName>
</protein>
<reference evidence="2" key="1">
    <citation type="submission" date="2014-09" db="EMBL/GenBank/DDBJ databases">
        <authorList>
            <person name="Magalhaes I.L.F."/>
            <person name="Oliveira U."/>
            <person name="Santos F.R."/>
            <person name="Vidigal T.H.D.A."/>
            <person name="Brescovit A.D."/>
            <person name="Santos A.J."/>
        </authorList>
    </citation>
    <scope>NUCLEOTIDE SEQUENCE</scope>
    <source>
        <tissue evidence="2">Shoot tissue taken approximately 20 cm above the soil surface</tissue>
    </source>
</reference>
<feature type="region of interest" description="Disordered" evidence="1">
    <location>
        <begin position="1"/>
        <end position="29"/>
    </location>
</feature>
<name>A0A0A9CCM9_ARUDO</name>
<sequence length="29" mass="3106">MSLGADGVTGQQGHVGRFLVGRGLPPWRR</sequence>
<accession>A0A0A9CCM9</accession>
<organism evidence="2">
    <name type="scientific">Arundo donax</name>
    <name type="common">Giant reed</name>
    <name type="synonym">Donax arundinaceus</name>
    <dbReference type="NCBI Taxonomy" id="35708"/>
    <lineage>
        <taxon>Eukaryota</taxon>
        <taxon>Viridiplantae</taxon>
        <taxon>Streptophyta</taxon>
        <taxon>Embryophyta</taxon>
        <taxon>Tracheophyta</taxon>
        <taxon>Spermatophyta</taxon>
        <taxon>Magnoliopsida</taxon>
        <taxon>Liliopsida</taxon>
        <taxon>Poales</taxon>
        <taxon>Poaceae</taxon>
        <taxon>PACMAD clade</taxon>
        <taxon>Arundinoideae</taxon>
        <taxon>Arundineae</taxon>
        <taxon>Arundo</taxon>
    </lineage>
</organism>
<reference evidence="2" key="2">
    <citation type="journal article" date="2015" name="Data Brief">
        <title>Shoot transcriptome of the giant reed, Arundo donax.</title>
        <authorList>
            <person name="Barrero R.A."/>
            <person name="Guerrero F.D."/>
            <person name="Moolhuijzen P."/>
            <person name="Goolsby J.A."/>
            <person name="Tidwell J."/>
            <person name="Bellgard S.E."/>
            <person name="Bellgard M.I."/>
        </authorList>
    </citation>
    <scope>NUCLEOTIDE SEQUENCE</scope>
    <source>
        <tissue evidence="2">Shoot tissue taken approximately 20 cm above the soil surface</tissue>
    </source>
</reference>
<dbReference type="AlphaFoldDB" id="A0A0A9CCM9"/>
<proteinExistence type="predicted"/>
<dbReference type="EMBL" id="GBRH01228633">
    <property type="protein sequence ID" value="JAD69262.1"/>
    <property type="molecule type" value="Transcribed_RNA"/>
</dbReference>